<reference evidence="3 4" key="1">
    <citation type="submission" date="2018-12" db="EMBL/GenBank/DDBJ databases">
        <title>Draft Genome Sequence of Chryseobacterium arthrosphaerae strain ED882-96 Isolated from the Blood of a Patient with Liver Cirrhosis in Taiwan.</title>
        <authorList>
            <person name="Lin J.-N."/>
            <person name="Lai C.-H."/>
            <person name="Yang C.-H."/>
            <person name="Huang Y.-H."/>
        </authorList>
    </citation>
    <scope>NUCLEOTIDE SEQUENCE [LARGE SCALE GENOMIC DNA]</scope>
    <source>
        <strain evidence="3 4">ED882-96</strain>
    </source>
</reference>
<sequence length="153" mass="17272">MYSIIDAAAQKVAEESKAYSVSVGILKDGKVYTRHFGELDKGKGNKANDDTYFAIASVTKLFTGQLLAQAVLEGKVNLDDDVRKYLKGSYPNLEYNGVPIKIRNLISYETALPRNLPNDDELRKNMTDETPFLYESSTKDIQRRLKKILPQLH</sequence>
<evidence type="ECO:0000313" key="4">
    <source>
        <dbReference type="Proteomes" id="UP000276953"/>
    </source>
</evidence>
<comment type="similarity">
    <text evidence="1">Belongs to the beta-lactamase family.</text>
</comment>
<proteinExistence type="inferred from homology"/>
<dbReference type="Proteomes" id="UP000276953">
    <property type="component" value="Unassembled WGS sequence"/>
</dbReference>
<dbReference type="InterPro" id="IPR001466">
    <property type="entry name" value="Beta-lactam-related"/>
</dbReference>
<evidence type="ECO:0000259" key="2">
    <source>
        <dbReference type="Pfam" id="PF00144"/>
    </source>
</evidence>
<name>A0A3S0N4C4_9FLAO</name>
<dbReference type="PANTHER" id="PTHR22935">
    <property type="entry name" value="PENICILLIN-BINDING PROTEIN"/>
    <property type="match status" value="1"/>
</dbReference>
<protein>
    <submittedName>
        <fullName evidence="3">Class A beta-lactamase-related serine hydrolase</fullName>
    </submittedName>
</protein>
<dbReference type="Pfam" id="PF00144">
    <property type="entry name" value="Beta-lactamase"/>
    <property type="match status" value="1"/>
</dbReference>
<dbReference type="PANTHER" id="PTHR22935:SF95">
    <property type="entry name" value="BETA-LACTAMASE-LIKE 1-RELATED"/>
    <property type="match status" value="1"/>
</dbReference>
<evidence type="ECO:0000256" key="1">
    <source>
        <dbReference type="ARBA" id="ARBA00038473"/>
    </source>
</evidence>
<feature type="domain" description="Beta-lactamase-related" evidence="2">
    <location>
        <begin position="7"/>
        <end position="122"/>
    </location>
</feature>
<dbReference type="SUPFAM" id="SSF56601">
    <property type="entry name" value="beta-lactamase/transpeptidase-like"/>
    <property type="match status" value="1"/>
</dbReference>
<dbReference type="InterPro" id="IPR012338">
    <property type="entry name" value="Beta-lactam/transpept-like"/>
</dbReference>
<organism evidence="3 4">
    <name type="scientific">Chryseobacterium arthrosphaerae</name>
    <dbReference type="NCBI Taxonomy" id="651561"/>
    <lineage>
        <taxon>Bacteria</taxon>
        <taxon>Pseudomonadati</taxon>
        <taxon>Bacteroidota</taxon>
        <taxon>Flavobacteriia</taxon>
        <taxon>Flavobacteriales</taxon>
        <taxon>Weeksellaceae</taxon>
        <taxon>Chryseobacterium group</taxon>
        <taxon>Chryseobacterium</taxon>
    </lineage>
</organism>
<evidence type="ECO:0000313" key="3">
    <source>
        <dbReference type="EMBL" id="RTZ49251.1"/>
    </source>
</evidence>
<accession>A0A3S0N4C4</accession>
<dbReference type="InterPro" id="IPR051478">
    <property type="entry name" value="Beta-lactamase-like_AB/R"/>
</dbReference>
<comment type="caution">
    <text evidence="3">The sequence shown here is derived from an EMBL/GenBank/DDBJ whole genome shotgun (WGS) entry which is preliminary data.</text>
</comment>
<dbReference type="Gene3D" id="3.40.710.10">
    <property type="entry name" value="DD-peptidase/beta-lactamase superfamily"/>
    <property type="match status" value="1"/>
</dbReference>
<dbReference type="AlphaFoldDB" id="A0A3S0N4C4"/>
<keyword evidence="3" id="KW-0378">Hydrolase</keyword>
<dbReference type="GO" id="GO:0016787">
    <property type="term" value="F:hydrolase activity"/>
    <property type="evidence" value="ECO:0007669"/>
    <property type="project" value="UniProtKB-KW"/>
</dbReference>
<dbReference type="EMBL" id="RYFC01000001">
    <property type="protein sequence ID" value="RTZ49251.1"/>
    <property type="molecule type" value="Genomic_DNA"/>
</dbReference>
<gene>
    <name evidence="3" type="ORF">EJ377_00575</name>
</gene>